<dbReference type="PANTHER" id="PTHR43877">
    <property type="entry name" value="AMINOALKYLPHOSPHONATE N-ACETYLTRANSFERASE-RELATED-RELATED"/>
    <property type="match status" value="1"/>
</dbReference>
<dbReference type="InterPro" id="IPR000182">
    <property type="entry name" value="GNAT_dom"/>
</dbReference>
<reference evidence="4 5" key="1">
    <citation type="submission" date="2023-07" db="EMBL/GenBank/DDBJ databases">
        <title>Sorghum-associated microbial communities from plants grown in Nebraska, USA.</title>
        <authorList>
            <person name="Schachtman D."/>
        </authorList>
    </citation>
    <scope>NUCLEOTIDE SEQUENCE [LARGE SCALE GENOMIC DNA]</scope>
    <source>
        <strain evidence="4 5">CC258</strain>
    </source>
</reference>
<dbReference type="PROSITE" id="PS51186">
    <property type="entry name" value="GNAT"/>
    <property type="match status" value="1"/>
</dbReference>
<dbReference type="InterPro" id="IPR050832">
    <property type="entry name" value="Bact_Acetyltransf"/>
</dbReference>
<sequence>MGKFVRLANGNDAEILVALNEEFNGVGMTASEVKESLTKNNELVALAILDHIPVGFACAQWFQSFCYRSSQGEITEMYVQDAARQLGLATMLISFLEQELSSRGVTSIKILTGPNNRAAHKTYERSSYVLKDEMIFQKKLNSD</sequence>
<dbReference type="RefSeq" id="WP_397340152.1">
    <property type="nucleotide sequence ID" value="NZ_JAVDSB010000001.1"/>
</dbReference>
<accession>A0ABU1NNV0</accession>
<dbReference type="SUPFAM" id="SSF55729">
    <property type="entry name" value="Acyl-CoA N-acyltransferases (Nat)"/>
    <property type="match status" value="1"/>
</dbReference>
<dbReference type="CDD" id="cd04301">
    <property type="entry name" value="NAT_SF"/>
    <property type="match status" value="1"/>
</dbReference>
<keyword evidence="1" id="KW-0808">Transferase</keyword>
<proteinExistence type="predicted"/>
<name>A0ABU1NNV0_9BACL</name>
<dbReference type="Gene3D" id="3.40.630.30">
    <property type="match status" value="1"/>
</dbReference>
<evidence type="ECO:0000313" key="5">
    <source>
        <dbReference type="Proteomes" id="UP001267290"/>
    </source>
</evidence>
<evidence type="ECO:0000313" key="4">
    <source>
        <dbReference type="EMBL" id="MDR6549145.1"/>
    </source>
</evidence>
<dbReference type="Proteomes" id="UP001267290">
    <property type="component" value="Unassembled WGS sequence"/>
</dbReference>
<evidence type="ECO:0000256" key="2">
    <source>
        <dbReference type="ARBA" id="ARBA00023315"/>
    </source>
</evidence>
<dbReference type="InterPro" id="IPR016181">
    <property type="entry name" value="Acyl_CoA_acyltransferase"/>
</dbReference>
<organism evidence="4 5">
    <name type="scientific">Paenibacillus qinlingensis</name>
    <dbReference type="NCBI Taxonomy" id="1837343"/>
    <lineage>
        <taxon>Bacteria</taxon>
        <taxon>Bacillati</taxon>
        <taxon>Bacillota</taxon>
        <taxon>Bacilli</taxon>
        <taxon>Bacillales</taxon>
        <taxon>Paenibacillaceae</taxon>
        <taxon>Paenibacillus</taxon>
    </lineage>
</organism>
<evidence type="ECO:0000256" key="1">
    <source>
        <dbReference type="ARBA" id="ARBA00022679"/>
    </source>
</evidence>
<feature type="domain" description="N-acetyltransferase" evidence="3">
    <location>
        <begin position="3"/>
        <end position="143"/>
    </location>
</feature>
<protein>
    <submittedName>
        <fullName evidence="4">Ribosomal protein S18 acetylase RimI-like enzyme</fullName>
    </submittedName>
</protein>
<comment type="caution">
    <text evidence="4">The sequence shown here is derived from an EMBL/GenBank/DDBJ whole genome shotgun (WGS) entry which is preliminary data.</text>
</comment>
<keyword evidence="5" id="KW-1185">Reference proteome</keyword>
<keyword evidence="2" id="KW-0012">Acyltransferase</keyword>
<dbReference type="Pfam" id="PF00583">
    <property type="entry name" value="Acetyltransf_1"/>
    <property type="match status" value="1"/>
</dbReference>
<gene>
    <name evidence="4" type="ORF">J2736_000328</name>
</gene>
<evidence type="ECO:0000259" key="3">
    <source>
        <dbReference type="PROSITE" id="PS51186"/>
    </source>
</evidence>
<dbReference type="EMBL" id="JAVDSB010000001">
    <property type="protein sequence ID" value="MDR6549145.1"/>
    <property type="molecule type" value="Genomic_DNA"/>
</dbReference>